<dbReference type="OrthoDB" id="9813938at2"/>
<dbReference type="InterPro" id="IPR036113">
    <property type="entry name" value="Asp/Glu-ADT_sf_sub_c"/>
</dbReference>
<dbReference type="GO" id="GO:0070681">
    <property type="term" value="P:glutaminyl-tRNAGln biosynthesis via transamidation"/>
    <property type="evidence" value="ECO:0007669"/>
    <property type="project" value="TreeGrafter"/>
</dbReference>
<keyword evidence="2" id="KW-0808">Transferase</keyword>
<dbReference type="NCBIfam" id="TIGR00135">
    <property type="entry name" value="gatC"/>
    <property type="match status" value="1"/>
</dbReference>
<keyword evidence="1" id="KW-0547">Nucleotide-binding</keyword>
<comment type="function">
    <text evidence="1">Allows the formation of correctly charged Asn-tRNA(Asn) or Gln-tRNA(Gln) through the transamidation of misacylated Asp-tRNA(Asn) or Glu-tRNA(Gln) in organisms which lack either or both of asparaginyl-tRNA or glutaminyl-tRNA synthetases. The reaction takes place in the presence of glutamine and ATP through an activated phospho-Asp-tRNA(Asn) or phospho-Glu-tRNA(Gln).</text>
</comment>
<dbReference type="InterPro" id="IPR003837">
    <property type="entry name" value="GatC"/>
</dbReference>
<name>A0A2M9Y0W9_9LEPT</name>
<dbReference type="Pfam" id="PF02686">
    <property type="entry name" value="GatC"/>
    <property type="match status" value="1"/>
</dbReference>
<organism evidence="2 3">
    <name type="scientific">Leptospira brenneri</name>
    <dbReference type="NCBI Taxonomy" id="2023182"/>
    <lineage>
        <taxon>Bacteria</taxon>
        <taxon>Pseudomonadati</taxon>
        <taxon>Spirochaetota</taxon>
        <taxon>Spirochaetia</taxon>
        <taxon>Leptospirales</taxon>
        <taxon>Leptospiraceae</taxon>
        <taxon>Leptospira</taxon>
    </lineage>
</organism>
<dbReference type="SUPFAM" id="SSF141000">
    <property type="entry name" value="Glu-tRNAGln amidotransferase C subunit"/>
    <property type="match status" value="1"/>
</dbReference>
<keyword evidence="1" id="KW-0436">Ligase</keyword>
<keyword evidence="1" id="KW-0648">Protein biosynthesis</keyword>
<keyword evidence="3" id="KW-1185">Reference proteome</keyword>
<comment type="catalytic activity">
    <reaction evidence="1">
        <text>L-glutamyl-tRNA(Gln) + L-glutamine + ATP + H2O = L-glutaminyl-tRNA(Gln) + L-glutamate + ADP + phosphate + H(+)</text>
        <dbReference type="Rhea" id="RHEA:17521"/>
        <dbReference type="Rhea" id="RHEA-COMP:9681"/>
        <dbReference type="Rhea" id="RHEA-COMP:9684"/>
        <dbReference type="ChEBI" id="CHEBI:15377"/>
        <dbReference type="ChEBI" id="CHEBI:15378"/>
        <dbReference type="ChEBI" id="CHEBI:29985"/>
        <dbReference type="ChEBI" id="CHEBI:30616"/>
        <dbReference type="ChEBI" id="CHEBI:43474"/>
        <dbReference type="ChEBI" id="CHEBI:58359"/>
        <dbReference type="ChEBI" id="CHEBI:78520"/>
        <dbReference type="ChEBI" id="CHEBI:78521"/>
        <dbReference type="ChEBI" id="CHEBI:456216"/>
    </reaction>
</comment>
<accession>A0A2M9Y0W9</accession>
<dbReference type="GO" id="GO:0006450">
    <property type="term" value="P:regulation of translational fidelity"/>
    <property type="evidence" value="ECO:0007669"/>
    <property type="project" value="InterPro"/>
</dbReference>
<comment type="similarity">
    <text evidence="1">Belongs to the GatC family.</text>
</comment>
<dbReference type="GO" id="GO:0005524">
    <property type="term" value="F:ATP binding"/>
    <property type="evidence" value="ECO:0007669"/>
    <property type="project" value="UniProtKB-KW"/>
</dbReference>
<evidence type="ECO:0000313" key="2">
    <source>
        <dbReference type="EMBL" id="TGK91724.1"/>
    </source>
</evidence>
<comment type="catalytic activity">
    <reaction evidence="1">
        <text>L-aspartyl-tRNA(Asn) + L-glutamine + ATP + H2O = L-asparaginyl-tRNA(Asn) + L-glutamate + ADP + phosphate + 2 H(+)</text>
        <dbReference type="Rhea" id="RHEA:14513"/>
        <dbReference type="Rhea" id="RHEA-COMP:9674"/>
        <dbReference type="Rhea" id="RHEA-COMP:9677"/>
        <dbReference type="ChEBI" id="CHEBI:15377"/>
        <dbReference type="ChEBI" id="CHEBI:15378"/>
        <dbReference type="ChEBI" id="CHEBI:29985"/>
        <dbReference type="ChEBI" id="CHEBI:30616"/>
        <dbReference type="ChEBI" id="CHEBI:43474"/>
        <dbReference type="ChEBI" id="CHEBI:58359"/>
        <dbReference type="ChEBI" id="CHEBI:78515"/>
        <dbReference type="ChEBI" id="CHEBI:78516"/>
        <dbReference type="ChEBI" id="CHEBI:456216"/>
    </reaction>
</comment>
<dbReference type="AlphaFoldDB" id="A0A2M9Y0W9"/>
<dbReference type="HAMAP" id="MF_00122">
    <property type="entry name" value="GatC"/>
    <property type="match status" value="1"/>
</dbReference>
<dbReference type="Gene3D" id="1.10.20.60">
    <property type="entry name" value="Glu-tRNAGln amidotransferase C subunit, N-terminal domain"/>
    <property type="match status" value="1"/>
</dbReference>
<comment type="caution">
    <text evidence="2">The sequence shown here is derived from an EMBL/GenBank/DDBJ whole genome shotgun (WGS) entry which is preliminary data.</text>
</comment>
<dbReference type="EC" id="6.3.5.-" evidence="1"/>
<proteinExistence type="inferred from homology"/>
<dbReference type="GO" id="GO:0016740">
    <property type="term" value="F:transferase activity"/>
    <property type="evidence" value="ECO:0007669"/>
    <property type="project" value="UniProtKB-KW"/>
</dbReference>
<dbReference type="EMBL" id="RQFP01000014">
    <property type="protein sequence ID" value="TGK91724.1"/>
    <property type="molecule type" value="Genomic_DNA"/>
</dbReference>
<dbReference type="Proteomes" id="UP000297891">
    <property type="component" value="Unassembled WGS sequence"/>
</dbReference>
<dbReference type="PANTHER" id="PTHR15004:SF0">
    <property type="entry name" value="GLUTAMYL-TRNA(GLN) AMIDOTRANSFERASE SUBUNIT C, MITOCHONDRIAL"/>
    <property type="match status" value="1"/>
</dbReference>
<dbReference type="RefSeq" id="WP_100790572.1">
    <property type="nucleotide sequence ID" value="NZ_NPDQ01000004.1"/>
</dbReference>
<reference evidence="2" key="1">
    <citation type="journal article" date="2019" name="PLoS Negl. Trop. Dis.">
        <title>Revisiting the worldwide diversity of Leptospira species in the environment.</title>
        <authorList>
            <person name="Vincent A.T."/>
            <person name="Schiettekatte O."/>
            <person name="Bourhy P."/>
            <person name="Veyrier F.J."/>
            <person name="Picardeau M."/>
        </authorList>
    </citation>
    <scope>NUCLEOTIDE SEQUENCE [LARGE SCALE GENOMIC DNA]</scope>
    <source>
        <strain evidence="2">201800277</strain>
    </source>
</reference>
<keyword evidence="1" id="KW-0067">ATP-binding</keyword>
<comment type="subunit">
    <text evidence="1">Heterotrimer of A, B and C subunits.</text>
</comment>
<dbReference type="GO" id="GO:0006412">
    <property type="term" value="P:translation"/>
    <property type="evidence" value="ECO:0007669"/>
    <property type="project" value="UniProtKB-UniRule"/>
</dbReference>
<sequence length="94" mass="10757">MDEKELKNIANLAKLNIEEAEVSSMLSDFSRIVQYVDEIKNLDTSSVGDDEIYEQIFYELRKDLAENGLKRDDLAKIAPLYENGYVVVPKVIET</sequence>
<evidence type="ECO:0000313" key="3">
    <source>
        <dbReference type="Proteomes" id="UP000297891"/>
    </source>
</evidence>
<gene>
    <name evidence="1 2" type="primary">gatC</name>
    <name evidence="2" type="ORF">EHQ30_16140</name>
</gene>
<dbReference type="PANTHER" id="PTHR15004">
    <property type="entry name" value="GLUTAMYL-TRNA(GLN) AMIDOTRANSFERASE SUBUNIT C, MITOCHONDRIAL"/>
    <property type="match status" value="1"/>
</dbReference>
<dbReference type="GO" id="GO:0050567">
    <property type="term" value="F:glutaminyl-tRNA synthase (glutamine-hydrolyzing) activity"/>
    <property type="evidence" value="ECO:0007669"/>
    <property type="project" value="UniProtKB-UniRule"/>
</dbReference>
<evidence type="ECO:0000256" key="1">
    <source>
        <dbReference type="HAMAP-Rule" id="MF_00122"/>
    </source>
</evidence>
<protein>
    <recommendedName>
        <fullName evidence="1">Aspartyl/glutamyl-tRNA(Asn/Gln) amidotransferase subunit C</fullName>
        <shortName evidence="1">Asp/Glu-ADT subunit C</shortName>
        <ecNumber evidence="1">6.3.5.-</ecNumber>
    </recommendedName>
</protein>